<dbReference type="GO" id="GO:0006935">
    <property type="term" value="P:chemotaxis"/>
    <property type="evidence" value="ECO:0007669"/>
    <property type="project" value="UniProtKB-KW"/>
</dbReference>
<dbReference type="PANTHER" id="PTHR32089">
    <property type="entry name" value="METHYL-ACCEPTING CHEMOTAXIS PROTEIN MCPB"/>
    <property type="match status" value="1"/>
</dbReference>
<reference evidence="14" key="1">
    <citation type="submission" date="2019-07" db="EMBL/GenBank/DDBJ databases">
        <title>Helicobacter labacensis sp. nov., Helicobacter mehlei sp. nov. and Helicobacter vulpis sp. nov., isolated from gastric mucosa of red fox (Vulpis vulpis).</title>
        <authorList>
            <person name="Papic B."/>
        </authorList>
    </citation>
    <scope>NUCLEOTIDE SEQUENCE [LARGE SCALE GENOMIC DNA]</scope>
    <source>
        <strain evidence="14">L8b</strain>
    </source>
</reference>
<keyword evidence="14" id="KW-1185">Reference proteome</keyword>
<evidence type="ECO:0000259" key="11">
    <source>
        <dbReference type="PROSITE" id="PS50111"/>
    </source>
</evidence>
<evidence type="ECO:0000256" key="7">
    <source>
        <dbReference type="ARBA" id="ARBA00023224"/>
    </source>
</evidence>
<dbReference type="GO" id="GO:0005886">
    <property type="term" value="C:plasma membrane"/>
    <property type="evidence" value="ECO:0007669"/>
    <property type="project" value="UniProtKB-SubCell"/>
</dbReference>
<feature type="domain" description="HAMP" evidence="12">
    <location>
        <begin position="297"/>
        <end position="357"/>
    </location>
</feature>
<proteinExistence type="inferred from homology"/>
<keyword evidence="3" id="KW-0145">Chemotaxis</keyword>
<evidence type="ECO:0000256" key="3">
    <source>
        <dbReference type="ARBA" id="ARBA00022500"/>
    </source>
</evidence>
<evidence type="ECO:0000256" key="10">
    <source>
        <dbReference type="SAM" id="Phobius"/>
    </source>
</evidence>
<evidence type="ECO:0000313" key="14">
    <source>
        <dbReference type="Proteomes" id="UP000319322"/>
    </source>
</evidence>
<dbReference type="InterPro" id="IPR003660">
    <property type="entry name" value="HAMP_dom"/>
</dbReference>
<dbReference type="Pfam" id="PF02743">
    <property type="entry name" value="dCache_1"/>
    <property type="match status" value="1"/>
</dbReference>
<keyword evidence="6 10" id="KW-0472">Membrane</keyword>
<dbReference type="SMART" id="SM00304">
    <property type="entry name" value="HAMP"/>
    <property type="match status" value="2"/>
</dbReference>
<dbReference type="CDD" id="cd12913">
    <property type="entry name" value="PDC1_MCP_like"/>
    <property type="match status" value="1"/>
</dbReference>
<accession>A0A553UZU9</accession>
<dbReference type="Pfam" id="PF00015">
    <property type="entry name" value="MCPsignal"/>
    <property type="match status" value="1"/>
</dbReference>
<dbReference type="PROSITE" id="PS50885">
    <property type="entry name" value="HAMP"/>
    <property type="match status" value="1"/>
</dbReference>
<reference evidence="13 14" key="2">
    <citation type="submission" date="2019-07" db="EMBL/GenBank/DDBJ databases">
        <title>Helicobacter labacensis sp. nov., Helicobacter mehlei sp. nov. and Helicobacter vulpis sp. nov., isolated from gastric mucosa of red fox (Vulpis vulpis).</title>
        <authorList>
            <person name="Kusar D."/>
            <person name="Gruntar I."/>
            <person name="Pate M."/>
            <person name="Zajc U."/>
            <person name="Ocepek M."/>
        </authorList>
    </citation>
    <scope>NUCLEOTIDE SEQUENCE [LARGE SCALE GENOMIC DNA]</scope>
    <source>
        <strain evidence="13 14">L8b</strain>
    </source>
</reference>
<sequence length="634" mass="70937">MGTKEKIGLVLALVLAVGFIIFGMRVESFVRNLVTHNVKAHLLQIAKANTSWIAAWNDDTRKLFDAGADQVSAIGVDRNLNALNHVLKYISQNLDALQTFVGLEDGRMYSTLGVPKGFDPRVREWYQQAKAQRKTILSEVYADAFTNKLVITYSAPLMRDGHFVGVFGADIPLHFFESYIKKIHLADEGDLDLTNEKGYVLGSSNLAVGDSIAGDKSPIKNIAQQILQQQEGVILEVNNGKEFLVVFTTVPRYNWKMIAYVPTEVAFKSIFDLRSIMLWISLSDFILTLMITIAWVYYLIRPLGRLQRLSADLTTGNRDLTKRLKYRGRQDKQTKDEIAQITRNINVFIEHMQGVMRQFKDFSARRVEVASTLKEATDSVHGRASQAIVVVEDAVGRSKENISKVLARVNDAGENEKQLNQTEEYLKDVHGQMKALNVRLKSNAEQSVEFSHRLEETSKSTNSIKEVLTIIDDIAAQTNLLALNAAIEAARAGEHGRGFAVVADEVRKLAEKTQNSLTTINSTINEMVQSVNEINYSLGENAQELVKTAELAISLQEVMDKSVQNISEVIDRAHTSAQSLQESAKDSENINDEIKEISTLAHLKLEDIEKIRKTRASLDHLFEIVGAEIDTFKV</sequence>
<comment type="subcellular location">
    <subcellularLocation>
        <location evidence="1">Cell membrane</location>
        <topology evidence="1">Multi-pass membrane protein</topology>
    </subcellularLocation>
</comment>
<name>A0A553UZU9_9HELI</name>
<dbReference type="RefSeq" id="WP_120948026.1">
    <property type="nucleotide sequence ID" value="NZ_QXQS01000004.1"/>
</dbReference>
<dbReference type="GO" id="GO:0007165">
    <property type="term" value="P:signal transduction"/>
    <property type="evidence" value="ECO:0007669"/>
    <property type="project" value="UniProtKB-KW"/>
</dbReference>
<feature type="transmembrane region" description="Helical" evidence="10">
    <location>
        <begin position="7"/>
        <end position="26"/>
    </location>
</feature>
<dbReference type="EMBL" id="VKGC01000005">
    <property type="protein sequence ID" value="TSA85743.1"/>
    <property type="molecule type" value="Genomic_DNA"/>
</dbReference>
<organism evidence="13 14">
    <name type="scientific">Helicobacter mehlei</name>
    <dbReference type="NCBI Taxonomy" id="2316080"/>
    <lineage>
        <taxon>Bacteria</taxon>
        <taxon>Pseudomonadati</taxon>
        <taxon>Campylobacterota</taxon>
        <taxon>Epsilonproteobacteria</taxon>
        <taxon>Campylobacterales</taxon>
        <taxon>Helicobacteraceae</taxon>
        <taxon>Helicobacter</taxon>
    </lineage>
</organism>
<keyword evidence="5 10" id="KW-1133">Transmembrane helix</keyword>
<dbReference type="InterPro" id="IPR004089">
    <property type="entry name" value="MCPsignal_dom"/>
</dbReference>
<dbReference type="PROSITE" id="PS50111">
    <property type="entry name" value="CHEMOTAXIS_TRANSDUC_2"/>
    <property type="match status" value="1"/>
</dbReference>
<evidence type="ECO:0000256" key="5">
    <source>
        <dbReference type="ARBA" id="ARBA00022989"/>
    </source>
</evidence>
<dbReference type="SMART" id="SM00283">
    <property type="entry name" value="MA"/>
    <property type="match status" value="1"/>
</dbReference>
<dbReference type="SUPFAM" id="SSF103190">
    <property type="entry name" value="Sensory domain-like"/>
    <property type="match status" value="1"/>
</dbReference>
<evidence type="ECO:0000259" key="12">
    <source>
        <dbReference type="PROSITE" id="PS50885"/>
    </source>
</evidence>
<dbReference type="Gene3D" id="3.30.450.20">
    <property type="entry name" value="PAS domain"/>
    <property type="match status" value="2"/>
</dbReference>
<feature type="transmembrane region" description="Helical" evidence="10">
    <location>
        <begin position="276"/>
        <end position="300"/>
    </location>
</feature>
<reference evidence="13 14" key="3">
    <citation type="submission" date="2019-07" db="EMBL/GenBank/DDBJ databases">
        <authorList>
            <person name="Papic B."/>
        </authorList>
    </citation>
    <scope>NUCLEOTIDE SEQUENCE [LARGE SCALE GENOMIC DNA]</scope>
    <source>
        <strain evidence="13 14">L8b</strain>
    </source>
</reference>
<evidence type="ECO:0000256" key="1">
    <source>
        <dbReference type="ARBA" id="ARBA00004651"/>
    </source>
</evidence>
<gene>
    <name evidence="13" type="ORF">FNE76_03055</name>
</gene>
<keyword evidence="2" id="KW-1003">Cell membrane</keyword>
<keyword evidence="7 9" id="KW-0807">Transducer</keyword>
<dbReference type="InterPro" id="IPR029151">
    <property type="entry name" value="Sensor-like_sf"/>
</dbReference>
<evidence type="ECO:0000256" key="9">
    <source>
        <dbReference type="PROSITE-ProRule" id="PRU00284"/>
    </source>
</evidence>
<evidence type="ECO:0000256" key="4">
    <source>
        <dbReference type="ARBA" id="ARBA00022692"/>
    </source>
</evidence>
<dbReference type="InterPro" id="IPR033479">
    <property type="entry name" value="dCache_1"/>
</dbReference>
<dbReference type="CDD" id="cd06225">
    <property type="entry name" value="HAMP"/>
    <property type="match status" value="1"/>
</dbReference>
<evidence type="ECO:0000256" key="8">
    <source>
        <dbReference type="ARBA" id="ARBA00029447"/>
    </source>
</evidence>
<dbReference type="Gene3D" id="1.10.287.950">
    <property type="entry name" value="Methyl-accepting chemotaxis protein"/>
    <property type="match status" value="1"/>
</dbReference>
<evidence type="ECO:0000256" key="6">
    <source>
        <dbReference type="ARBA" id="ARBA00023136"/>
    </source>
</evidence>
<dbReference type="CDD" id="cd12912">
    <property type="entry name" value="PDC2_MCP_like"/>
    <property type="match status" value="1"/>
</dbReference>
<protein>
    <submittedName>
        <fullName evidence="13">Methyl-accepting chemotaxis protein</fullName>
    </submittedName>
</protein>
<dbReference type="SUPFAM" id="SSF58104">
    <property type="entry name" value="Methyl-accepting chemotaxis protein (MCP) signaling domain"/>
    <property type="match status" value="1"/>
</dbReference>
<feature type="domain" description="Methyl-accepting transducer" evidence="11">
    <location>
        <begin position="362"/>
        <end position="598"/>
    </location>
</feature>
<keyword evidence="4 10" id="KW-0812">Transmembrane</keyword>
<comment type="similarity">
    <text evidence="8">Belongs to the methyl-accepting chemotaxis (MCP) protein family.</text>
</comment>
<dbReference type="PANTHER" id="PTHR32089:SF114">
    <property type="entry name" value="METHYL-ACCEPTING CHEMOTAXIS PROTEIN MCPB"/>
    <property type="match status" value="1"/>
</dbReference>
<comment type="caution">
    <text evidence="13">The sequence shown here is derived from an EMBL/GenBank/DDBJ whole genome shotgun (WGS) entry which is preliminary data.</text>
</comment>
<evidence type="ECO:0000313" key="13">
    <source>
        <dbReference type="EMBL" id="TSA85743.1"/>
    </source>
</evidence>
<dbReference type="AlphaFoldDB" id="A0A553UZU9"/>
<evidence type="ECO:0000256" key="2">
    <source>
        <dbReference type="ARBA" id="ARBA00022475"/>
    </source>
</evidence>
<dbReference type="Proteomes" id="UP000319322">
    <property type="component" value="Unassembled WGS sequence"/>
</dbReference>